<sequence length="235" mass="25412">MSKLLLSLETSSPVCSVALHRLDDGQLLGQSELRLEKSHSSHLSVLIHHLLENTLHTLQDVAGVAVSDGPGSYTGLRIGAAAAKGLCYALDIPLLAVSTLRSLAYQVASRTARPEQYLYCPMLDARRMEVYAAIYRPDATEVLAPTPLILEEATLAEHLAHHSLLFFGGGAQKFQPLVASNPHAEFLAAIEPSAVAVGALGVAAYHRQEFQSVAYYEPFYLKEVHTTTPKNKAGQ</sequence>
<dbReference type="RefSeq" id="WP_183404508.1">
    <property type="nucleotide sequence ID" value="NZ_JACHGG010000004.1"/>
</dbReference>
<dbReference type="CDD" id="cd24032">
    <property type="entry name" value="ASKHA_NBD_TsaB"/>
    <property type="match status" value="1"/>
</dbReference>
<proteinExistence type="predicted"/>
<name>A0A7W9T2L4_9BACT</name>
<feature type="domain" description="Gcp-like" evidence="1">
    <location>
        <begin position="36"/>
        <end position="140"/>
    </location>
</feature>
<organism evidence="2 3">
    <name type="scientific">Hymenobacter luteus</name>
    <dbReference type="NCBI Taxonomy" id="1411122"/>
    <lineage>
        <taxon>Bacteria</taxon>
        <taxon>Pseudomonadati</taxon>
        <taxon>Bacteroidota</taxon>
        <taxon>Cytophagia</taxon>
        <taxon>Cytophagales</taxon>
        <taxon>Hymenobacteraceae</taxon>
        <taxon>Hymenobacter</taxon>
    </lineage>
</organism>
<dbReference type="InterPro" id="IPR043129">
    <property type="entry name" value="ATPase_NBD"/>
</dbReference>
<protein>
    <submittedName>
        <fullName evidence="2">tRNA threonylcarbamoyladenosine biosynthesis protein TsaB</fullName>
    </submittedName>
</protein>
<dbReference type="GO" id="GO:0005829">
    <property type="term" value="C:cytosol"/>
    <property type="evidence" value="ECO:0007669"/>
    <property type="project" value="TreeGrafter"/>
</dbReference>
<gene>
    <name evidence="2" type="ORF">HNQ93_003298</name>
</gene>
<evidence type="ECO:0000313" key="3">
    <source>
        <dbReference type="Proteomes" id="UP000532746"/>
    </source>
</evidence>
<dbReference type="GO" id="GO:0002949">
    <property type="term" value="P:tRNA threonylcarbamoyladenosine modification"/>
    <property type="evidence" value="ECO:0007669"/>
    <property type="project" value="InterPro"/>
</dbReference>
<dbReference type="InterPro" id="IPR000905">
    <property type="entry name" value="Gcp-like_dom"/>
</dbReference>
<keyword evidence="3" id="KW-1185">Reference proteome</keyword>
<dbReference type="InterPro" id="IPR022496">
    <property type="entry name" value="T6A_TsaB"/>
</dbReference>
<dbReference type="PANTHER" id="PTHR11735">
    <property type="entry name" value="TRNA N6-ADENOSINE THREONYLCARBAMOYLTRANSFERASE"/>
    <property type="match status" value="1"/>
</dbReference>
<dbReference type="Proteomes" id="UP000532746">
    <property type="component" value="Unassembled WGS sequence"/>
</dbReference>
<dbReference type="Pfam" id="PF00814">
    <property type="entry name" value="TsaD"/>
    <property type="match status" value="1"/>
</dbReference>
<evidence type="ECO:0000313" key="2">
    <source>
        <dbReference type="EMBL" id="MBB6060432.1"/>
    </source>
</evidence>
<accession>A0A7W9T2L4</accession>
<dbReference type="PANTHER" id="PTHR11735:SF11">
    <property type="entry name" value="TRNA THREONYLCARBAMOYLADENOSINE BIOSYNTHESIS PROTEIN TSAB"/>
    <property type="match status" value="1"/>
</dbReference>
<reference evidence="2 3" key="1">
    <citation type="submission" date="2020-08" db="EMBL/GenBank/DDBJ databases">
        <title>Genomic Encyclopedia of Type Strains, Phase IV (KMG-IV): sequencing the most valuable type-strain genomes for metagenomic binning, comparative biology and taxonomic classification.</title>
        <authorList>
            <person name="Goeker M."/>
        </authorList>
    </citation>
    <scope>NUCLEOTIDE SEQUENCE [LARGE SCALE GENOMIC DNA]</scope>
    <source>
        <strain evidence="2 3">DSM 26718</strain>
    </source>
</reference>
<dbReference type="Gene3D" id="3.30.420.40">
    <property type="match status" value="2"/>
</dbReference>
<comment type="caution">
    <text evidence="2">The sequence shown here is derived from an EMBL/GenBank/DDBJ whole genome shotgun (WGS) entry which is preliminary data.</text>
</comment>
<dbReference type="SUPFAM" id="SSF53067">
    <property type="entry name" value="Actin-like ATPase domain"/>
    <property type="match status" value="2"/>
</dbReference>
<dbReference type="EMBL" id="JACHGG010000004">
    <property type="protein sequence ID" value="MBB6060432.1"/>
    <property type="molecule type" value="Genomic_DNA"/>
</dbReference>
<evidence type="ECO:0000259" key="1">
    <source>
        <dbReference type="Pfam" id="PF00814"/>
    </source>
</evidence>
<dbReference type="NCBIfam" id="TIGR03725">
    <property type="entry name" value="T6A_YeaZ"/>
    <property type="match status" value="1"/>
</dbReference>
<dbReference type="AlphaFoldDB" id="A0A7W9T2L4"/>